<dbReference type="Proteomes" id="UP000199403">
    <property type="component" value="Unassembled WGS sequence"/>
</dbReference>
<reference evidence="2" key="1">
    <citation type="submission" date="2016-10" db="EMBL/GenBank/DDBJ databases">
        <authorList>
            <person name="Varghese N."/>
            <person name="Submissions S."/>
        </authorList>
    </citation>
    <scope>NUCLEOTIDE SEQUENCE [LARGE SCALE GENOMIC DNA]</scope>
    <source>
        <strain evidence="2">IBRC-M 10761</strain>
    </source>
</reference>
<dbReference type="AlphaFoldDB" id="A0A1H6UHF9"/>
<protein>
    <submittedName>
        <fullName evidence="1">SatD family (SatD)</fullName>
    </submittedName>
</protein>
<name>A0A1H6UHF9_9BACT</name>
<dbReference type="OrthoDB" id="7064118at2"/>
<dbReference type="RefSeq" id="WP_092169773.1">
    <property type="nucleotide sequence ID" value="NZ_FNZH01000001.1"/>
</dbReference>
<dbReference type="STRING" id="1416801.SAMN05192553_101837"/>
<dbReference type="InterPro" id="IPR032580">
    <property type="entry name" value="SatD"/>
</dbReference>
<sequence>MVAIVTGDIVDSRKVAADRWMKTLKEELATWGKAGEDWEIYRGDSFQLKIKNPEEGLLAAVRLKAALRAINGLDCRMGIGVGTEDFTATRLLENNGTAYIHSGEAFDSLAEYRQKIRIKTPNSEFDEEINLMLKMSLTFMDHWTASSARMIHLVFKHPDKNQTELGAMENISQHAVSARLSRANFSILESFLEYFPKRLKTQVG</sequence>
<evidence type="ECO:0000313" key="2">
    <source>
        <dbReference type="Proteomes" id="UP000199403"/>
    </source>
</evidence>
<evidence type="ECO:0000313" key="1">
    <source>
        <dbReference type="EMBL" id="SEI91751.1"/>
    </source>
</evidence>
<keyword evidence="2" id="KW-1185">Reference proteome</keyword>
<dbReference type="Pfam" id="PF16264">
    <property type="entry name" value="SatD"/>
    <property type="match status" value="1"/>
</dbReference>
<proteinExistence type="predicted"/>
<gene>
    <name evidence="1" type="ORF">SAMN05192553_101837</name>
</gene>
<accession>A0A1H6UHF9</accession>
<dbReference type="EMBL" id="FNZH01000001">
    <property type="protein sequence ID" value="SEI91751.1"/>
    <property type="molecule type" value="Genomic_DNA"/>
</dbReference>
<organism evidence="1 2">
    <name type="scientific">Cyclobacterium xiamenense</name>
    <dbReference type="NCBI Taxonomy" id="1297121"/>
    <lineage>
        <taxon>Bacteria</taxon>
        <taxon>Pseudomonadati</taxon>
        <taxon>Bacteroidota</taxon>
        <taxon>Cytophagia</taxon>
        <taxon>Cytophagales</taxon>
        <taxon>Cyclobacteriaceae</taxon>
        <taxon>Cyclobacterium</taxon>
    </lineage>
</organism>